<accession>A0A093SGA1</accession>
<name>A0A093SGA1_9PASS</name>
<dbReference type="AlphaFoldDB" id="A0A093SGA1"/>
<sequence length="66" mass="7073">MAKDKGSPPLNGTALITLNVSDNRPFVPRFNGSEISISVLENTGVDYLIYALTLVEDSGALIDYSV</sequence>
<evidence type="ECO:0000313" key="1">
    <source>
        <dbReference type="EMBL" id="KFW81744.1"/>
    </source>
</evidence>
<reference evidence="1 2" key="1">
    <citation type="submission" date="2014-06" db="EMBL/GenBank/DDBJ databases">
        <title>Genome evolution of avian class.</title>
        <authorList>
            <person name="Zhang G."/>
            <person name="Li C."/>
        </authorList>
    </citation>
    <scope>NUCLEOTIDE SEQUENCE [LARGE SCALE GENOMIC DNA]</scope>
    <source>
        <strain evidence="1">BGI_N305</strain>
    </source>
</reference>
<organism evidence="1 2">
    <name type="scientific">Manacus vitellinus</name>
    <name type="common">golden-collared manakin</name>
    <dbReference type="NCBI Taxonomy" id="328815"/>
    <lineage>
        <taxon>Eukaryota</taxon>
        <taxon>Metazoa</taxon>
        <taxon>Chordata</taxon>
        <taxon>Craniata</taxon>
        <taxon>Vertebrata</taxon>
        <taxon>Euteleostomi</taxon>
        <taxon>Archelosauria</taxon>
        <taxon>Archosauria</taxon>
        <taxon>Dinosauria</taxon>
        <taxon>Saurischia</taxon>
        <taxon>Theropoda</taxon>
        <taxon>Coelurosauria</taxon>
        <taxon>Aves</taxon>
        <taxon>Neognathae</taxon>
        <taxon>Neoaves</taxon>
        <taxon>Telluraves</taxon>
        <taxon>Australaves</taxon>
        <taxon>Passeriformes</taxon>
        <taxon>Pipridae</taxon>
        <taxon>Manacus</taxon>
    </lineage>
</organism>
<dbReference type="EMBL" id="KL671326">
    <property type="protein sequence ID" value="KFW81744.1"/>
    <property type="molecule type" value="Genomic_DNA"/>
</dbReference>
<protein>
    <submittedName>
        <fullName evidence="1">Uncharacterized protein</fullName>
    </submittedName>
</protein>
<proteinExistence type="predicted"/>
<keyword evidence="2" id="KW-1185">Reference proteome</keyword>
<feature type="non-terminal residue" evidence="1">
    <location>
        <position position="66"/>
    </location>
</feature>
<dbReference type="OrthoDB" id="9361256at2759"/>
<gene>
    <name evidence="1" type="ORF">N305_05025</name>
</gene>
<evidence type="ECO:0000313" key="2">
    <source>
        <dbReference type="Proteomes" id="UP000053258"/>
    </source>
</evidence>
<dbReference type="Proteomes" id="UP000053258">
    <property type="component" value="Unassembled WGS sequence"/>
</dbReference>